<evidence type="ECO:0008006" key="4">
    <source>
        <dbReference type="Google" id="ProtNLM"/>
    </source>
</evidence>
<protein>
    <recommendedName>
        <fullName evidence="4">Lipoprotein</fullName>
    </recommendedName>
</protein>
<evidence type="ECO:0000313" key="3">
    <source>
        <dbReference type="Proteomes" id="UP000609346"/>
    </source>
</evidence>
<sequence>MTGVVCAALLSGCGSSDSKHAGEAVDGTKASQPTETHAGHVHTETTQLANGDVQETTASLDVLPSFLDGQSEKVVLAYQAAAITRDTLAWIPCYCGCGGSAGHESNLNCFIAEVNEDGSVVWDDHGTRCDVCVNTVLQTVQMKQEGKSVKEIRTAIDDAYRVGYAKPTATPMPA</sequence>
<reference evidence="2 3" key="1">
    <citation type="submission" date="2020-09" db="EMBL/GenBank/DDBJ databases">
        <title>Paenibacillus sp. strain PR3 16S rRNA gene Genome sequencing and assembly.</title>
        <authorList>
            <person name="Kim J."/>
        </authorList>
    </citation>
    <scope>NUCLEOTIDE SEQUENCE [LARGE SCALE GENOMIC DNA]</scope>
    <source>
        <strain evidence="2 3">PR3</strain>
    </source>
</reference>
<accession>A0ABR8MWF1</accession>
<keyword evidence="3" id="KW-1185">Reference proteome</keyword>
<comment type="caution">
    <text evidence="2">The sequence shown here is derived from an EMBL/GenBank/DDBJ whole genome shotgun (WGS) entry which is preliminary data.</text>
</comment>
<evidence type="ECO:0000313" key="2">
    <source>
        <dbReference type="EMBL" id="MBD3918484.1"/>
    </source>
</evidence>
<organism evidence="2 3">
    <name type="scientific">Paenibacillus terricola</name>
    <dbReference type="NCBI Taxonomy" id="2763503"/>
    <lineage>
        <taxon>Bacteria</taxon>
        <taxon>Bacillati</taxon>
        <taxon>Bacillota</taxon>
        <taxon>Bacilli</taxon>
        <taxon>Bacillales</taxon>
        <taxon>Paenibacillaceae</taxon>
        <taxon>Paenibacillus</taxon>
    </lineage>
</organism>
<name>A0ABR8MWF1_9BACL</name>
<gene>
    <name evidence="2" type="ORF">H8B09_06935</name>
</gene>
<dbReference type="Pfam" id="PF13798">
    <property type="entry name" value="PCYCGC"/>
    <property type="match status" value="1"/>
</dbReference>
<evidence type="ECO:0000256" key="1">
    <source>
        <dbReference type="SAM" id="MobiDB-lite"/>
    </source>
</evidence>
<dbReference type="InterPro" id="IPR025673">
    <property type="entry name" value="PCYCGC"/>
</dbReference>
<dbReference type="EMBL" id="JACXZA010000001">
    <property type="protein sequence ID" value="MBD3918484.1"/>
    <property type="molecule type" value="Genomic_DNA"/>
</dbReference>
<dbReference type="Proteomes" id="UP000609346">
    <property type="component" value="Unassembled WGS sequence"/>
</dbReference>
<feature type="region of interest" description="Disordered" evidence="1">
    <location>
        <begin position="15"/>
        <end position="41"/>
    </location>
</feature>
<proteinExistence type="predicted"/>